<evidence type="ECO:0000313" key="2">
    <source>
        <dbReference type="EMBL" id="KAK0748425.1"/>
    </source>
</evidence>
<dbReference type="AlphaFoldDB" id="A0AA40K752"/>
<accession>A0AA40K752</accession>
<organism evidence="2 3">
    <name type="scientific">Apiosordaria backusii</name>
    <dbReference type="NCBI Taxonomy" id="314023"/>
    <lineage>
        <taxon>Eukaryota</taxon>
        <taxon>Fungi</taxon>
        <taxon>Dikarya</taxon>
        <taxon>Ascomycota</taxon>
        <taxon>Pezizomycotina</taxon>
        <taxon>Sordariomycetes</taxon>
        <taxon>Sordariomycetidae</taxon>
        <taxon>Sordariales</taxon>
        <taxon>Lasiosphaeriaceae</taxon>
        <taxon>Apiosordaria</taxon>
    </lineage>
</organism>
<evidence type="ECO:0000256" key="1">
    <source>
        <dbReference type="SAM" id="MobiDB-lite"/>
    </source>
</evidence>
<gene>
    <name evidence="2" type="ORF">B0T21DRAFT_406945</name>
</gene>
<comment type="caution">
    <text evidence="2">The sequence shown here is derived from an EMBL/GenBank/DDBJ whole genome shotgun (WGS) entry which is preliminary data.</text>
</comment>
<evidence type="ECO:0000313" key="3">
    <source>
        <dbReference type="Proteomes" id="UP001172159"/>
    </source>
</evidence>
<feature type="region of interest" description="Disordered" evidence="1">
    <location>
        <begin position="65"/>
        <end position="89"/>
    </location>
</feature>
<dbReference type="EMBL" id="JAUKTV010000001">
    <property type="protein sequence ID" value="KAK0748425.1"/>
    <property type="molecule type" value="Genomic_DNA"/>
</dbReference>
<feature type="compositionally biased region" description="Basic and acidic residues" evidence="1">
    <location>
        <begin position="65"/>
        <end position="82"/>
    </location>
</feature>
<dbReference type="Gene3D" id="2.60.120.590">
    <property type="entry name" value="Alpha-ketoglutarate-dependent dioxygenase AlkB-like"/>
    <property type="match status" value="1"/>
</dbReference>
<reference evidence="2" key="1">
    <citation type="submission" date="2023-06" db="EMBL/GenBank/DDBJ databases">
        <title>Genome-scale phylogeny and comparative genomics of the fungal order Sordariales.</title>
        <authorList>
            <consortium name="Lawrence Berkeley National Laboratory"/>
            <person name="Hensen N."/>
            <person name="Bonometti L."/>
            <person name="Westerberg I."/>
            <person name="Brannstrom I.O."/>
            <person name="Guillou S."/>
            <person name="Cros-Aarteil S."/>
            <person name="Calhoun S."/>
            <person name="Haridas S."/>
            <person name="Kuo A."/>
            <person name="Mondo S."/>
            <person name="Pangilinan J."/>
            <person name="Riley R."/>
            <person name="Labutti K."/>
            <person name="Andreopoulos B."/>
            <person name="Lipzen A."/>
            <person name="Chen C."/>
            <person name="Yanf M."/>
            <person name="Daum C."/>
            <person name="Ng V."/>
            <person name="Clum A."/>
            <person name="Steindorff A."/>
            <person name="Ohm R."/>
            <person name="Martin F."/>
            <person name="Silar P."/>
            <person name="Natvig D."/>
            <person name="Lalanne C."/>
            <person name="Gautier V."/>
            <person name="Ament-Velasquez S.L."/>
            <person name="Kruys A."/>
            <person name="Hutchinson M.I."/>
            <person name="Powell A.J."/>
            <person name="Barry K."/>
            <person name="Miller A.N."/>
            <person name="Grigoriev I.V."/>
            <person name="Debuchy R."/>
            <person name="Gladieux P."/>
            <person name="Thoren M.H."/>
            <person name="Johannesson H."/>
        </authorList>
    </citation>
    <scope>NUCLEOTIDE SEQUENCE</scope>
    <source>
        <strain evidence="2">CBS 540.89</strain>
    </source>
</reference>
<keyword evidence="3" id="KW-1185">Reference proteome</keyword>
<protein>
    <submittedName>
        <fullName evidence="2">Uncharacterized protein</fullName>
    </submittedName>
</protein>
<dbReference type="Proteomes" id="UP001172159">
    <property type="component" value="Unassembled WGS sequence"/>
</dbReference>
<sequence>MARIRDRYGYLSLDHNHEDEHVVASSARLAARSNYHDDGEKELGPVVAALSLGSPCTMRFRPKRNKDFEKTETKSSDAHKDLTNFVMRA</sequence>
<proteinExistence type="predicted"/>
<name>A0AA40K752_9PEZI</name>
<dbReference type="SUPFAM" id="SSF51197">
    <property type="entry name" value="Clavaminate synthase-like"/>
    <property type="match status" value="1"/>
</dbReference>
<dbReference type="InterPro" id="IPR037151">
    <property type="entry name" value="AlkB-like_sf"/>
</dbReference>